<evidence type="ECO:0000256" key="1">
    <source>
        <dbReference type="SAM" id="SignalP"/>
    </source>
</evidence>
<evidence type="ECO:0000313" key="3">
    <source>
        <dbReference type="Proteomes" id="UP000681035"/>
    </source>
</evidence>
<protein>
    <recommendedName>
        <fullName evidence="4">X-X-X-Leu-X-X-Gly heptad repeats</fullName>
    </recommendedName>
</protein>
<evidence type="ECO:0008006" key="4">
    <source>
        <dbReference type="Google" id="ProtNLM"/>
    </source>
</evidence>
<proteinExistence type="predicted"/>
<feature type="chain" id="PRO_5039262196" description="X-X-X-Leu-X-X-Gly heptad repeats" evidence="1">
    <location>
        <begin position="20"/>
        <end position="635"/>
    </location>
</feature>
<reference evidence="2" key="1">
    <citation type="submission" date="2020-09" db="EMBL/GenBank/DDBJ databases">
        <title>New species isolated from human feces.</title>
        <authorList>
            <person name="Kitahara M."/>
            <person name="Shigeno Y."/>
            <person name="Shime M."/>
            <person name="Matsumoto Y."/>
            <person name="Nakamura S."/>
            <person name="Motooka D."/>
            <person name="Fukuoka S."/>
            <person name="Nishikawa H."/>
            <person name="Benno Y."/>
        </authorList>
    </citation>
    <scope>NUCLEOTIDE SEQUENCE</scope>
    <source>
        <strain evidence="2">MM50</strain>
    </source>
</reference>
<dbReference type="RefSeq" id="WP_213541063.1">
    <property type="nucleotide sequence ID" value="NZ_AP023418.1"/>
</dbReference>
<keyword evidence="1" id="KW-0732">Signal</keyword>
<dbReference type="NCBIfam" id="TIGR03057">
    <property type="entry name" value="xxxLxxG_by_4"/>
    <property type="match status" value="4"/>
</dbReference>
<dbReference type="InterPro" id="IPR023908">
    <property type="entry name" value="xxxLxxG_rpt"/>
</dbReference>
<organism evidence="2 3">
    <name type="scientific">Vescimonas coprocola</name>
    <dbReference type="NCBI Taxonomy" id="2714355"/>
    <lineage>
        <taxon>Bacteria</taxon>
        <taxon>Bacillati</taxon>
        <taxon>Bacillota</taxon>
        <taxon>Clostridia</taxon>
        <taxon>Eubacteriales</taxon>
        <taxon>Oscillospiraceae</taxon>
        <taxon>Vescimonas</taxon>
    </lineage>
</organism>
<feature type="signal peptide" evidence="1">
    <location>
        <begin position="1"/>
        <end position="19"/>
    </location>
</feature>
<name>A0A810Q787_9FIRM</name>
<dbReference type="KEGG" id="vcop:MM50RIKEN_22580"/>
<accession>A0A810Q787</accession>
<gene>
    <name evidence="2" type="ORF">MM50RIKEN_22580</name>
</gene>
<evidence type="ECO:0000313" key="2">
    <source>
        <dbReference type="EMBL" id="BCK82495.1"/>
    </source>
</evidence>
<dbReference type="EMBL" id="AP023418">
    <property type="protein sequence ID" value="BCK82495.1"/>
    <property type="molecule type" value="Genomic_DNA"/>
</dbReference>
<sequence length="635" mass="67940">MKKNKFLAVILAMAVAVGAAGVTTYAVGKDANDTEAPSAVVTAASASDTEAVKDETVYVMTAADGSTQKILVSDWIKNALPAEAQKAIESLNDAQQVKDDCWTGTIQKELPVSMSIHYTLDGKTVTPSELAGKSGKVTIRFEYENNQYEVRTVNGVSQKVYVPFVALTGALLDTSHFSNVTVSNGKLINDGDRIAVMGMAFPGLQEDLGISKEQLDLPDYVEISADVTDFTLETTLTVVSNSLLNEVDTDDLTSGDLGSLSDSLGKLTDAMDQLMDGSSQLYDGLCTLLDSCGQLSDGVDQLTDGLDQLSSNSSALNAGAKQVFTSLLAMADEQLQPQLAQAGITIPSLTIDNYTTVLSGVLAQLDEAGTLAEQAAREQVTAAVEAARDQIRAAVTEAVQQQVTAQVTEQVRQQVLGQVLNAMGYTMEQYQQSPELKAQVDAAVEMQVQTPAMQQTISENVTALMGTEEIRQKIDAATEQQVQLKIEETMASDEVQQKIMAATEQASAGAVQIRSLKQQLDQYNVFYMGLNSYTAGVDQAAAGAQRLQSNMPALLDGVKQLRDGAMQLSDGLKQFNEEGVEKLVSVLGDDVEGLAERLTATVEVSRNYRSFSGLTDGMDGAVRFIYRTEAVEKAE</sequence>
<dbReference type="Proteomes" id="UP000681035">
    <property type="component" value="Chromosome"/>
</dbReference>
<keyword evidence="3" id="KW-1185">Reference proteome</keyword>
<dbReference type="AlphaFoldDB" id="A0A810Q787"/>